<dbReference type="AlphaFoldDB" id="A0A699SJC4"/>
<accession>A0A699SJC4</accession>
<feature type="transmembrane region" description="Helical" evidence="1">
    <location>
        <begin position="100"/>
        <end position="123"/>
    </location>
</feature>
<organism evidence="2">
    <name type="scientific">Tanacetum cinerariifolium</name>
    <name type="common">Dalmatian daisy</name>
    <name type="synonym">Chrysanthemum cinerariifolium</name>
    <dbReference type="NCBI Taxonomy" id="118510"/>
    <lineage>
        <taxon>Eukaryota</taxon>
        <taxon>Viridiplantae</taxon>
        <taxon>Streptophyta</taxon>
        <taxon>Embryophyta</taxon>
        <taxon>Tracheophyta</taxon>
        <taxon>Spermatophyta</taxon>
        <taxon>Magnoliopsida</taxon>
        <taxon>eudicotyledons</taxon>
        <taxon>Gunneridae</taxon>
        <taxon>Pentapetalae</taxon>
        <taxon>asterids</taxon>
        <taxon>campanulids</taxon>
        <taxon>Asterales</taxon>
        <taxon>Asteraceae</taxon>
        <taxon>Asteroideae</taxon>
        <taxon>Anthemideae</taxon>
        <taxon>Anthemidinae</taxon>
        <taxon>Tanacetum</taxon>
    </lineage>
</organism>
<dbReference type="Gene3D" id="2.160.10.10">
    <property type="entry name" value="Hexapeptide repeat proteins"/>
    <property type="match status" value="1"/>
</dbReference>
<dbReference type="EMBL" id="BKCJ011168343">
    <property type="protein sequence ID" value="GFC97804.1"/>
    <property type="molecule type" value="Genomic_DNA"/>
</dbReference>
<dbReference type="Pfam" id="PF14602">
    <property type="entry name" value="Hexapep_2"/>
    <property type="match status" value="1"/>
</dbReference>
<keyword evidence="1" id="KW-0472">Membrane</keyword>
<reference evidence="2" key="1">
    <citation type="journal article" date="2019" name="Sci. Rep.">
        <title>Draft genome of Tanacetum cinerariifolium, the natural source of mosquito coil.</title>
        <authorList>
            <person name="Yamashiro T."/>
            <person name="Shiraishi A."/>
            <person name="Satake H."/>
            <person name="Nakayama K."/>
        </authorList>
    </citation>
    <scope>NUCLEOTIDE SEQUENCE</scope>
</reference>
<name>A0A699SJC4_TANCI</name>
<protein>
    <submittedName>
        <fullName evidence="2">Uncharacterized protein</fullName>
    </submittedName>
</protein>
<proteinExistence type="predicted"/>
<keyword evidence="1" id="KW-0812">Transmembrane</keyword>
<feature type="non-terminal residue" evidence="2">
    <location>
        <position position="1"/>
    </location>
</feature>
<dbReference type="InterPro" id="IPR001451">
    <property type="entry name" value="Hexapep"/>
</dbReference>
<keyword evidence="1" id="KW-1133">Transmembrane helix</keyword>
<gene>
    <name evidence="2" type="ORF">Tci_869774</name>
</gene>
<feature type="transmembrane region" description="Helical" evidence="1">
    <location>
        <begin position="74"/>
        <end position="93"/>
    </location>
</feature>
<dbReference type="InterPro" id="IPR011004">
    <property type="entry name" value="Trimer_LpxA-like_sf"/>
</dbReference>
<feature type="non-terminal residue" evidence="2">
    <location>
        <position position="209"/>
    </location>
</feature>
<evidence type="ECO:0000256" key="1">
    <source>
        <dbReference type="SAM" id="Phobius"/>
    </source>
</evidence>
<evidence type="ECO:0000313" key="2">
    <source>
        <dbReference type="EMBL" id="GFC97804.1"/>
    </source>
</evidence>
<comment type="caution">
    <text evidence="2">The sequence shown here is derived from an EMBL/GenBank/DDBJ whole genome shotgun (WGS) entry which is preliminary data.</text>
</comment>
<dbReference type="SUPFAM" id="SSF51161">
    <property type="entry name" value="Trimeric LpxA-like enzymes"/>
    <property type="match status" value="1"/>
</dbReference>
<sequence>APVIIEDGAFIGSRSILVEGCRIGKEAVIGAGVTITGSTKIIDVTGAEPKEYKGYVPPRSVVIPGSITKSFPAGDYQCISIVFCFMALVSAPARSKRGCLWYVGLAGAGAFGLLVLAIAALLFSPGTPSQTSILISAADHTYLEAVTENHGEGFLDGYDWLAVYYVKVGGWFQDTRRVKVYDNPHDSASDVGFHRSADRYGHPQIVVVH</sequence>